<dbReference type="RefSeq" id="WP_142903523.1">
    <property type="nucleotide sequence ID" value="NZ_ML660090.1"/>
</dbReference>
<comment type="subcellular location">
    <subcellularLocation>
        <location evidence="1">Cell inner membrane</location>
        <topology evidence="1">Single-pass membrane protein</topology>
    </subcellularLocation>
</comment>
<dbReference type="Pfam" id="PF04612">
    <property type="entry name" value="T2SSM"/>
    <property type="match status" value="1"/>
</dbReference>
<evidence type="ECO:0000313" key="13">
    <source>
        <dbReference type="Proteomes" id="UP000319732"/>
    </source>
</evidence>
<keyword evidence="5 10" id="KW-0997">Cell inner membrane</keyword>
<feature type="transmembrane region" description="Helical" evidence="11">
    <location>
        <begin position="18"/>
        <end position="37"/>
    </location>
</feature>
<dbReference type="InterPro" id="IPR007690">
    <property type="entry name" value="T2SS_GspM"/>
</dbReference>
<evidence type="ECO:0000256" key="1">
    <source>
        <dbReference type="ARBA" id="ARBA00004377"/>
    </source>
</evidence>
<evidence type="ECO:0000313" key="12">
    <source>
        <dbReference type="EMBL" id="TQV82507.1"/>
    </source>
</evidence>
<keyword evidence="8 11" id="KW-1133">Transmembrane helix</keyword>
<evidence type="ECO:0000256" key="3">
    <source>
        <dbReference type="ARBA" id="ARBA00022448"/>
    </source>
</evidence>
<evidence type="ECO:0000256" key="9">
    <source>
        <dbReference type="ARBA" id="ARBA00023136"/>
    </source>
</evidence>
<dbReference type="GO" id="GO:0015628">
    <property type="term" value="P:protein secretion by the type II secretion system"/>
    <property type="evidence" value="ECO:0007669"/>
    <property type="project" value="InterPro"/>
</dbReference>
<sequence>MNGAAKEWFLQRDRREQLILAIGAVCLLIFLLWSVVLQPLQKAREEQARTNVIAAEKLARVQELAAELQQRSRTAAVPRSRGSIADLVDQTLRKHGLQMQGFQPSSSGEVKLRLDGAPFNNFMHWIHELESQHSVQVRELSVVTGNVAGEVVANVRLFKG</sequence>
<dbReference type="GO" id="GO:0015627">
    <property type="term" value="C:type II protein secretion system complex"/>
    <property type="evidence" value="ECO:0007669"/>
    <property type="project" value="InterPro"/>
</dbReference>
<comment type="caution">
    <text evidence="12">The sequence shown here is derived from an EMBL/GenBank/DDBJ whole genome shotgun (WGS) entry which is preliminary data.</text>
</comment>
<dbReference type="AlphaFoldDB" id="A0A545TZ86"/>
<keyword evidence="4 10" id="KW-1003">Cell membrane</keyword>
<dbReference type="InterPro" id="IPR023229">
    <property type="entry name" value="T2SS_M_periplasmic_sf"/>
</dbReference>
<reference evidence="12 13" key="1">
    <citation type="submission" date="2019-06" db="EMBL/GenBank/DDBJ databases">
        <title>Whole genome sequence for Cellvibrionaceae sp. R142.</title>
        <authorList>
            <person name="Wang G."/>
        </authorList>
    </citation>
    <scope>NUCLEOTIDE SEQUENCE [LARGE SCALE GENOMIC DNA]</scope>
    <source>
        <strain evidence="12 13">R142</strain>
    </source>
</reference>
<protein>
    <recommendedName>
        <fullName evidence="10">Type II secretion system protein M</fullName>
        <shortName evidence="10">T2SS protein M</shortName>
    </recommendedName>
    <alternativeName>
        <fullName evidence="10">General secretion pathway protein M</fullName>
    </alternativeName>
</protein>
<keyword evidence="13" id="KW-1185">Reference proteome</keyword>
<comment type="function">
    <text evidence="10">Inner membrane component of the type II secretion system required for the energy-dependent secretion of extracellular factors such as proteases and toxins from the periplasm.</text>
</comment>
<proteinExistence type="inferred from homology"/>
<keyword evidence="9 10" id="KW-0472">Membrane</keyword>
<evidence type="ECO:0000256" key="8">
    <source>
        <dbReference type="ARBA" id="ARBA00022989"/>
    </source>
</evidence>
<accession>A0A545TZ86</accession>
<dbReference type="Gene3D" id="3.30.1360.100">
    <property type="entry name" value="General secretion pathway protein M, EpsM"/>
    <property type="match status" value="1"/>
</dbReference>
<dbReference type="Proteomes" id="UP000319732">
    <property type="component" value="Unassembled WGS sequence"/>
</dbReference>
<evidence type="ECO:0000256" key="7">
    <source>
        <dbReference type="ARBA" id="ARBA00022927"/>
    </source>
</evidence>
<evidence type="ECO:0000256" key="11">
    <source>
        <dbReference type="SAM" id="Phobius"/>
    </source>
</evidence>
<evidence type="ECO:0000256" key="5">
    <source>
        <dbReference type="ARBA" id="ARBA00022519"/>
    </source>
</evidence>
<organism evidence="12 13">
    <name type="scientific">Exilibacterium tricleocarpae</name>
    <dbReference type="NCBI Taxonomy" id="2591008"/>
    <lineage>
        <taxon>Bacteria</taxon>
        <taxon>Pseudomonadati</taxon>
        <taxon>Pseudomonadota</taxon>
        <taxon>Gammaproteobacteria</taxon>
        <taxon>Cellvibrionales</taxon>
        <taxon>Cellvibrionaceae</taxon>
        <taxon>Exilibacterium</taxon>
    </lineage>
</organism>
<evidence type="ECO:0000256" key="6">
    <source>
        <dbReference type="ARBA" id="ARBA00022692"/>
    </source>
</evidence>
<dbReference type="GO" id="GO:0005886">
    <property type="term" value="C:plasma membrane"/>
    <property type="evidence" value="ECO:0007669"/>
    <property type="project" value="UniProtKB-SubCell"/>
</dbReference>
<keyword evidence="7 10" id="KW-0653">Protein transport</keyword>
<gene>
    <name evidence="12" type="ORF">FKG94_07155</name>
</gene>
<dbReference type="PIRSF" id="PIRSF006291">
    <property type="entry name" value="GspM"/>
    <property type="match status" value="1"/>
</dbReference>
<comment type="similarity">
    <text evidence="2 10">Belongs to the GSP M family.</text>
</comment>
<keyword evidence="6 11" id="KW-0812">Transmembrane</keyword>
<name>A0A545TZ86_9GAMM</name>
<dbReference type="OrthoDB" id="6624834at2"/>
<keyword evidence="3 10" id="KW-0813">Transport</keyword>
<evidence type="ECO:0000256" key="2">
    <source>
        <dbReference type="ARBA" id="ARBA00010637"/>
    </source>
</evidence>
<dbReference type="SUPFAM" id="SSF103054">
    <property type="entry name" value="General secretion pathway protein M, EpsM"/>
    <property type="match status" value="1"/>
</dbReference>
<dbReference type="EMBL" id="VHSG01000007">
    <property type="protein sequence ID" value="TQV82507.1"/>
    <property type="molecule type" value="Genomic_DNA"/>
</dbReference>
<evidence type="ECO:0000256" key="4">
    <source>
        <dbReference type="ARBA" id="ARBA00022475"/>
    </source>
</evidence>
<evidence type="ECO:0000256" key="10">
    <source>
        <dbReference type="PIRNR" id="PIRNR006291"/>
    </source>
</evidence>